<dbReference type="EMBL" id="CP046176">
    <property type="protein sequence ID" value="QJR76321.1"/>
    <property type="molecule type" value="Genomic_DNA"/>
</dbReference>
<feature type="transmembrane region" description="Helical" evidence="7">
    <location>
        <begin position="230"/>
        <end position="248"/>
    </location>
</feature>
<evidence type="ECO:0000313" key="11">
    <source>
        <dbReference type="Proteomes" id="UP000283678"/>
    </source>
</evidence>
<evidence type="ECO:0000313" key="12">
    <source>
        <dbReference type="Proteomes" id="UP000500949"/>
    </source>
</evidence>
<keyword evidence="5 7" id="KW-1133">Transmembrane helix</keyword>
<evidence type="ECO:0000256" key="5">
    <source>
        <dbReference type="ARBA" id="ARBA00022989"/>
    </source>
</evidence>
<protein>
    <submittedName>
        <fullName evidence="9 10">Acyltransferase</fullName>
    </submittedName>
</protein>
<reference evidence="9 12" key="2">
    <citation type="submission" date="2019-11" db="EMBL/GenBank/DDBJ databases">
        <title>Complete genome sequence of Bacteroides dorei DSM 17855.</title>
        <authorList>
            <person name="Russell J.T."/>
        </authorList>
    </citation>
    <scope>NUCLEOTIDE SEQUENCE [LARGE SCALE GENOMIC DNA]</scope>
    <source>
        <strain evidence="9 12">DSM 17855</strain>
    </source>
</reference>
<dbReference type="Pfam" id="PF01757">
    <property type="entry name" value="Acyl_transf_3"/>
    <property type="match status" value="1"/>
</dbReference>
<evidence type="ECO:0000256" key="2">
    <source>
        <dbReference type="ARBA" id="ARBA00007400"/>
    </source>
</evidence>
<dbReference type="InterPro" id="IPR002656">
    <property type="entry name" value="Acyl_transf_3_dom"/>
</dbReference>
<name>A0A1Y4PPU1_9BACT</name>
<dbReference type="GeneID" id="93446603"/>
<reference evidence="10 11" key="1">
    <citation type="submission" date="2018-08" db="EMBL/GenBank/DDBJ databases">
        <title>A genome reference for cultivated species of the human gut microbiota.</title>
        <authorList>
            <person name="Zou Y."/>
            <person name="Xue W."/>
            <person name="Luo G."/>
        </authorList>
    </citation>
    <scope>NUCLEOTIDE SEQUENCE [LARGE SCALE GENOMIC DNA]</scope>
    <source>
        <strain evidence="10 11">AF14-1AC</strain>
    </source>
</reference>
<sequence length="342" mass="39474">MKQDSKFDLLRLLACLMVIAMHAPLPDSAEGNGLFLSTLSYLTAPCIGLFFMVSGALLLPVRTGASIFLKRRFGKILFPTLFWSLFYLGCNTLMRDESIDWLRTLGSLPFSPQGNPVLWFMYTLIGLYLLAPVLSRWLNYASRTEIEFYLGLWGISLCFPIVRPVVNINTGDTGILYYFTGYAGYFVLGYYLKQYPKRIPWKALFPLLTVAMAAPVVCKTAGWKVDFYDLFWYLSVFVAIQCVSWYRMAECIEHWQIWLRMRKTLTQLSSLSFGIYLIHIFIMRYLLWQWEFIRVIDSYIVQTTIVSLLTFAGSVLASYLISFLPGAQYIIGHTHYESTRLK</sequence>
<evidence type="ECO:0000256" key="4">
    <source>
        <dbReference type="ARBA" id="ARBA00022692"/>
    </source>
</evidence>
<keyword evidence="10" id="KW-0808">Transferase</keyword>
<dbReference type="Proteomes" id="UP000500949">
    <property type="component" value="Chromosome"/>
</dbReference>
<feature type="transmembrane region" description="Helical" evidence="7">
    <location>
        <begin position="73"/>
        <end position="94"/>
    </location>
</feature>
<evidence type="ECO:0000256" key="6">
    <source>
        <dbReference type="ARBA" id="ARBA00023136"/>
    </source>
</evidence>
<dbReference type="Proteomes" id="UP000283678">
    <property type="component" value="Unassembled WGS sequence"/>
</dbReference>
<comment type="similarity">
    <text evidence="2">Belongs to the acyltransferase 3 family.</text>
</comment>
<dbReference type="GO" id="GO:0005886">
    <property type="term" value="C:plasma membrane"/>
    <property type="evidence" value="ECO:0007669"/>
    <property type="project" value="UniProtKB-SubCell"/>
</dbReference>
<comment type="subcellular location">
    <subcellularLocation>
        <location evidence="1">Cell membrane</location>
        <topology evidence="1">Multi-pass membrane protein</topology>
    </subcellularLocation>
</comment>
<keyword evidence="6 7" id="KW-0472">Membrane</keyword>
<dbReference type="EMBL" id="QRZL01000009">
    <property type="protein sequence ID" value="RGV77189.1"/>
    <property type="molecule type" value="Genomic_DNA"/>
</dbReference>
<organism evidence="10 11">
    <name type="scientific">Phocaeicola dorei</name>
    <dbReference type="NCBI Taxonomy" id="357276"/>
    <lineage>
        <taxon>Bacteria</taxon>
        <taxon>Pseudomonadati</taxon>
        <taxon>Bacteroidota</taxon>
        <taxon>Bacteroidia</taxon>
        <taxon>Bacteroidales</taxon>
        <taxon>Bacteroidaceae</taxon>
        <taxon>Phocaeicola</taxon>
    </lineage>
</organism>
<feature type="transmembrane region" description="Helical" evidence="7">
    <location>
        <begin position="146"/>
        <end position="163"/>
    </location>
</feature>
<proteinExistence type="inferred from homology"/>
<evidence type="ECO:0000256" key="1">
    <source>
        <dbReference type="ARBA" id="ARBA00004651"/>
    </source>
</evidence>
<keyword evidence="10" id="KW-0012">Acyltransferase</keyword>
<evidence type="ECO:0000259" key="8">
    <source>
        <dbReference type="Pfam" id="PF01757"/>
    </source>
</evidence>
<accession>A0A1Y4PPU1</accession>
<feature type="transmembrane region" description="Helical" evidence="7">
    <location>
        <begin position="114"/>
        <end position="134"/>
    </location>
</feature>
<dbReference type="AlphaFoldDB" id="A0A1Y4PPU1"/>
<keyword evidence="3" id="KW-1003">Cell membrane</keyword>
<dbReference type="GO" id="GO:0016413">
    <property type="term" value="F:O-acetyltransferase activity"/>
    <property type="evidence" value="ECO:0007669"/>
    <property type="project" value="TreeGrafter"/>
</dbReference>
<gene>
    <name evidence="10" type="ORF">DWW04_11030</name>
    <name evidence="9" type="ORF">GKD17_07905</name>
</gene>
<keyword evidence="4 7" id="KW-0812">Transmembrane</keyword>
<feature type="transmembrane region" description="Helical" evidence="7">
    <location>
        <begin position="175"/>
        <end position="192"/>
    </location>
</feature>
<dbReference type="PANTHER" id="PTHR40074:SF2">
    <property type="entry name" value="O-ACETYLTRANSFERASE WECH"/>
    <property type="match status" value="1"/>
</dbReference>
<evidence type="ECO:0000313" key="10">
    <source>
        <dbReference type="EMBL" id="RGV77189.1"/>
    </source>
</evidence>
<evidence type="ECO:0000256" key="3">
    <source>
        <dbReference type="ARBA" id="ARBA00022475"/>
    </source>
</evidence>
<dbReference type="GO" id="GO:0009246">
    <property type="term" value="P:enterobacterial common antigen biosynthetic process"/>
    <property type="evidence" value="ECO:0007669"/>
    <property type="project" value="TreeGrafter"/>
</dbReference>
<dbReference type="PANTHER" id="PTHR40074">
    <property type="entry name" value="O-ACETYLTRANSFERASE WECH"/>
    <property type="match status" value="1"/>
</dbReference>
<feature type="transmembrane region" description="Helical" evidence="7">
    <location>
        <begin position="299"/>
        <end position="321"/>
    </location>
</feature>
<evidence type="ECO:0000313" key="9">
    <source>
        <dbReference type="EMBL" id="QJR76321.1"/>
    </source>
</evidence>
<feature type="transmembrane region" description="Helical" evidence="7">
    <location>
        <begin position="39"/>
        <end position="61"/>
    </location>
</feature>
<feature type="transmembrane region" description="Helical" evidence="7">
    <location>
        <begin position="204"/>
        <end position="224"/>
    </location>
</feature>
<feature type="domain" description="Acyltransferase 3" evidence="8">
    <location>
        <begin position="6"/>
        <end position="318"/>
    </location>
</feature>
<feature type="transmembrane region" description="Helical" evidence="7">
    <location>
        <begin position="268"/>
        <end position="287"/>
    </location>
</feature>
<dbReference type="RefSeq" id="WP_007838065.1">
    <property type="nucleotide sequence ID" value="NZ_CP046176.1"/>
</dbReference>
<evidence type="ECO:0000256" key="7">
    <source>
        <dbReference type="SAM" id="Phobius"/>
    </source>
</evidence>